<accession>A0AAV2LFB2</accession>
<dbReference type="GO" id="GO:0004713">
    <property type="term" value="F:protein tyrosine kinase activity"/>
    <property type="evidence" value="ECO:0007669"/>
    <property type="project" value="TreeGrafter"/>
</dbReference>
<keyword evidence="2" id="KW-0732">Signal</keyword>
<sequence length="96" mass="10165">MSGLVSVVLCSALVSCGLALGSHFSPDGGALSDLSWSSSLTVVAVSLCALFCLVFLMLACLCCKKRTKGFKVRPLTKHMRTTGAPRCPRVVVEEMD</sequence>
<evidence type="ECO:0000256" key="1">
    <source>
        <dbReference type="SAM" id="Phobius"/>
    </source>
</evidence>
<keyword evidence="1" id="KW-0812">Transmembrane</keyword>
<dbReference type="EMBL" id="OZ035845">
    <property type="protein sequence ID" value="CAL1599875.1"/>
    <property type="molecule type" value="Genomic_DNA"/>
</dbReference>
<dbReference type="PANTHER" id="PTHR24417">
    <property type="entry name" value="SERINE/THREONINE-PROTEIN KINASE LMTK1"/>
    <property type="match status" value="1"/>
</dbReference>
<feature type="transmembrane region" description="Helical" evidence="1">
    <location>
        <begin position="43"/>
        <end position="63"/>
    </location>
</feature>
<keyword evidence="1" id="KW-1133">Transmembrane helix</keyword>
<dbReference type="PANTHER" id="PTHR24417:SF0">
    <property type="entry name" value="SERINE_THREONINE-PROTEIN KINASE LMTK1"/>
    <property type="match status" value="1"/>
</dbReference>
<organism evidence="3 4">
    <name type="scientific">Knipowitschia caucasica</name>
    <name type="common">Caucasian dwarf goby</name>
    <name type="synonym">Pomatoschistus caucasicus</name>
    <dbReference type="NCBI Taxonomy" id="637954"/>
    <lineage>
        <taxon>Eukaryota</taxon>
        <taxon>Metazoa</taxon>
        <taxon>Chordata</taxon>
        <taxon>Craniata</taxon>
        <taxon>Vertebrata</taxon>
        <taxon>Euteleostomi</taxon>
        <taxon>Actinopterygii</taxon>
        <taxon>Neopterygii</taxon>
        <taxon>Teleostei</taxon>
        <taxon>Neoteleostei</taxon>
        <taxon>Acanthomorphata</taxon>
        <taxon>Gobiaria</taxon>
        <taxon>Gobiiformes</taxon>
        <taxon>Gobioidei</taxon>
        <taxon>Gobiidae</taxon>
        <taxon>Gobiinae</taxon>
        <taxon>Knipowitschia</taxon>
    </lineage>
</organism>
<protein>
    <submittedName>
        <fullName evidence="3">Uncharacterized protein</fullName>
    </submittedName>
</protein>
<dbReference type="GO" id="GO:0007420">
    <property type="term" value="P:brain development"/>
    <property type="evidence" value="ECO:0007669"/>
    <property type="project" value="TreeGrafter"/>
</dbReference>
<reference evidence="3 4" key="1">
    <citation type="submission" date="2024-04" db="EMBL/GenBank/DDBJ databases">
        <authorList>
            <person name="Waldvogel A.-M."/>
            <person name="Schoenle A."/>
        </authorList>
    </citation>
    <scope>NUCLEOTIDE SEQUENCE [LARGE SCALE GENOMIC DNA]</scope>
</reference>
<feature type="signal peptide" evidence="2">
    <location>
        <begin position="1"/>
        <end position="19"/>
    </location>
</feature>
<evidence type="ECO:0000313" key="4">
    <source>
        <dbReference type="Proteomes" id="UP001497482"/>
    </source>
</evidence>
<dbReference type="AlphaFoldDB" id="A0AAV2LFB2"/>
<evidence type="ECO:0000313" key="3">
    <source>
        <dbReference type="EMBL" id="CAL1599875.1"/>
    </source>
</evidence>
<dbReference type="Proteomes" id="UP001497482">
    <property type="component" value="Chromosome 23"/>
</dbReference>
<keyword evidence="1" id="KW-0472">Membrane</keyword>
<feature type="chain" id="PRO_5043808188" evidence="2">
    <location>
        <begin position="20"/>
        <end position="96"/>
    </location>
</feature>
<name>A0AAV2LFB2_KNICA</name>
<evidence type="ECO:0000256" key="2">
    <source>
        <dbReference type="SAM" id="SignalP"/>
    </source>
</evidence>
<keyword evidence="4" id="KW-1185">Reference proteome</keyword>
<gene>
    <name evidence="3" type="ORF">KC01_LOCUS28061</name>
</gene>
<proteinExistence type="predicted"/>